<gene>
    <name evidence="1" type="ORF">EST38_g14598</name>
</gene>
<keyword evidence="2" id="KW-1185">Reference proteome</keyword>
<accession>A0A4Q2CWV6</accession>
<comment type="caution">
    <text evidence="1">The sequence shown here is derived from an EMBL/GenBank/DDBJ whole genome shotgun (WGS) entry which is preliminary data.</text>
</comment>
<proteinExistence type="predicted"/>
<name>A0A4Q2CWV6_9AGAR</name>
<sequence length="132" mass="14147">MSQISIVDKQFGTAYPFADEKGKPDTTSSPGCFISTTNPVGVVLSTENRKESYILQGAKVIQRDPNDQTLNLDVYFTSNNRAVGHPGNQVPSGFVYNAFYMKDGAKGAGAKDGRASREVVSTNTQGFGCLIS</sequence>
<protein>
    <submittedName>
        <fullName evidence="1">Uncharacterized protein</fullName>
    </submittedName>
</protein>
<reference evidence="1 2" key="1">
    <citation type="submission" date="2019-01" db="EMBL/GenBank/DDBJ databases">
        <title>Draft genome sequence of Psathyrella aberdarensis IHI B618.</title>
        <authorList>
            <person name="Buettner E."/>
            <person name="Kellner H."/>
        </authorList>
    </citation>
    <scope>NUCLEOTIDE SEQUENCE [LARGE SCALE GENOMIC DNA]</scope>
    <source>
        <strain evidence="1 2">IHI B618</strain>
    </source>
</reference>
<dbReference type="EMBL" id="SDEE01002123">
    <property type="protein sequence ID" value="RXW11257.1"/>
    <property type="molecule type" value="Genomic_DNA"/>
</dbReference>
<evidence type="ECO:0000313" key="2">
    <source>
        <dbReference type="Proteomes" id="UP000290288"/>
    </source>
</evidence>
<dbReference type="AlphaFoldDB" id="A0A4Q2CWV6"/>
<evidence type="ECO:0000313" key="1">
    <source>
        <dbReference type="EMBL" id="RXW11257.1"/>
    </source>
</evidence>
<organism evidence="1 2">
    <name type="scientific">Candolleomyces aberdarensis</name>
    <dbReference type="NCBI Taxonomy" id="2316362"/>
    <lineage>
        <taxon>Eukaryota</taxon>
        <taxon>Fungi</taxon>
        <taxon>Dikarya</taxon>
        <taxon>Basidiomycota</taxon>
        <taxon>Agaricomycotina</taxon>
        <taxon>Agaricomycetes</taxon>
        <taxon>Agaricomycetidae</taxon>
        <taxon>Agaricales</taxon>
        <taxon>Agaricineae</taxon>
        <taxon>Psathyrellaceae</taxon>
        <taxon>Candolleomyces</taxon>
    </lineage>
</organism>
<dbReference type="Proteomes" id="UP000290288">
    <property type="component" value="Unassembled WGS sequence"/>
</dbReference>